<dbReference type="Proteomes" id="UP000182306">
    <property type="component" value="Plasmid C"/>
</dbReference>
<dbReference type="EMBL" id="CP013110">
    <property type="protein sequence ID" value="APG95378.1"/>
    <property type="molecule type" value="Genomic_DNA"/>
</dbReference>
<dbReference type="InterPro" id="IPR041682">
    <property type="entry name" value="AAA_14"/>
</dbReference>
<dbReference type="PANTHER" id="PTHR43566">
    <property type="entry name" value="CONSERVED PROTEIN"/>
    <property type="match status" value="1"/>
</dbReference>
<accession>A0A1L3LZ81</accession>
<dbReference type="KEGG" id="same:SAMCFNEI73_pC1674"/>
<reference evidence="2 3" key="1">
    <citation type="submission" date="2015-10" db="EMBL/GenBank/DDBJ databases">
        <title>Genomic differences between typical nodule nitrogen-fixing rhizobial strains and those coming from bean seeds.</title>
        <authorList>
            <person name="Peralta H."/>
            <person name="Aguilar-Vera A."/>
            <person name="Diaz R."/>
            <person name="Mora Y."/>
            <person name="Martinez-Batallar G."/>
            <person name="Salazar E."/>
            <person name="Vargas-Lagunas C."/>
            <person name="Encarnacion S."/>
            <person name="Girard L."/>
            <person name="Mora J."/>
        </authorList>
    </citation>
    <scope>NUCLEOTIDE SEQUENCE [LARGE SCALE GENOMIC DNA]</scope>
    <source>
        <strain evidence="2 3">CFNEI 73</strain>
        <plasmid evidence="2 3">C</plasmid>
    </source>
</reference>
<proteinExistence type="predicted"/>
<evidence type="ECO:0000259" key="1">
    <source>
        <dbReference type="Pfam" id="PF13173"/>
    </source>
</evidence>
<organism evidence="2 3">
    <name type="scientific">Sinorhizobium americanum</name>
    <dbReference type="NCBI Taxonomy" id="194963"/>
    <lineage>
        <taxon>Bacteria</taxon>
        <taxon>Pseudomonadati</taxon>
        <taxon>Pseudomonadota</taxon>
        <taxon>Alphaproteobacteria</taxon>
        <taxon>Hyphomicrobiales</taxon>
        <taxon>Rhizobiaceae</taxon>
        <taxon>Sinorhizobium/Ensifer group</taxon>
        <taxon>Sinorhizobium</taxon>
    </lineage>
</organism>
<sequence>MGKTTLALAIAERPPSVYLDLESDADRAKLSEPELYLEQHVDKLVILDEVHRLPNLFQNLRGLIDRAPRSGRRAGQFLLLGSASIDLLKQSGETLSGRISPTWRCIQSTV</sequence>
<keyword evidence="2" id="KW-0614">Plasmid</keyword>
<dbReference type="SUPFAM" id="SSF52540">
    <property type="entry name" value="P-loop containing nucleoside triphosphate hydrolases"/>
    <property type="match status" value="1"/>
</dbReference>
<evidence type="ECO:0000313" key="3">
    <source>
        <dbReference type="Proteomes" id="UP000182306"/>
    </source>
</evidence>
<keyword evidence="3" id="KW-1185">Reference proteome</keyword>
<dbReference type="Pfam" id="PF13173">
    <property type="entry name" value="AAA_14"/>
    <property type="match status" value="1"/>
</dbReference>
<feature type="domain" description="AAA" evidence="1">
    <location>
        <begin position="1"/>
        <end position="100"/>
    </location>
</feature>
<evidence type="ECO:0000313" key="2">
    <source>
        <dbReference type="EMBL" id="APG95378.1"/>
    </source>
</evidence>
<gene>
    <name evidence="2" type="ORF">SAMCFNEI73_pC1674</name>
</gene>
<name>A0A1L3LZ81_9HYPH</name>
<dbReference type="InterPro" id="IPR027417">
    <property type="entry name" value="P-loop_NTPase"/>
</dbReference>
<geneLocation type="plasmid" evidence="2 3">
    <name>C</name>
</geneLocation>
<dbReference type="RefSeq" id="WP_234782384.1">
    <property type="nucleotide sequence ID" value="NZ_CP013110.1"/>
</dbReference>
<dbReference type="AlphaFoldDB" id="A0A1L3LZ81"/>
<dbReference type="PANTHER" id="PTHR43566:SF2">
    <property type="entry name" value="DUF4143 DOMAIN-CONTAINING PROTEIN"/>
    <property type="match status" value="1"/>
</dbReference>
<protein>
    <submittedName>
        <fullName evidence="2">ATPase</fullName>
    </submittedName>
</protein>